<evidence type="ECO:0000256" key="5">
    <source>
        <dbReference type="ARBA" id="ARBA00022801"/>
    </source>
</evidence>
<keyword evidence="12" id="KW-1185">Reference proteome</keyword>
<dbReference type="GO" id="GO:0004540">
    <property type="term" value="F:RNA nuclease activity"/>
    <property type="evidence" value="ECO:0007669"/>
    <property type="project" value="InterPro"/>
</dbReference>
<dbReference type="GO" id="GO:0000287">
    <property type="term" value="F:magnesium ion binding"/>
    <property type="evidence" value="ECO:0007669"/>
    <property type="project" value="UniProtKB-UniRule"/>
</dbReference>
<keyword evidence="6 8" id="KW-0460">Magnesium</keyword>
<feature type="domain" description="PIN" evidence="9">
    <location>
        <begin position="5"/>
        <end position="127"/>
    </location>
</feature>
<dbReference type="InterPro" id="IPR029060">
    <property type="entry name" value="PIN-like_dom_sf"/>
</dbReference>
<dbReference type="CDD" id="cd18735">
    <property type="entry name" value="PIN_HiVapC1-like"/>
    <property type="match status" value="1"/>
</dbReference>
<dbReference type="Pfam" id="PF01850">
    <property type="entry name" value="PIN"/>
    <property type="match status" value="1"/>
</dbReference>
<keyword evidence="4 8" id="KW-0479">Metal-binding</keyword>
<keyword evidence="2 8" id="KW-1277">Toxin-antitoxin system</keyword>
<keyword evidence="8" id="KW-0800">Toxin</keyword>
<organism evidence="11">
    <name type="scientific">Thiothrix fructosivorans</name>
    <dbReference type="NCBI Taxonomy" id="111770"/>
    <lineage>
        <taxon>Bacteria</taxon>
        <taxon>Pseudomonadati</taxon>
        <taxon>Pseudomonadota</taxon>
        <taxon>Gammaproteobacteria</taxon>
        <taxon>Thiotrichales</taxon>
        <taxon>Thiotrichaceae</taxon>
        <taxon>Thiothrix</taxon>
    </lineage>
</organism>
<dbReference type="PANTHER" id="PTHR33653">
    <property type="entry name" value="RIBONUCLEASE VAPC2"/>
    <property type="match status" value="1"/>
</dbReference>
<evidence type="ECO:0000256" key="4">
    <source>
        <dbReference type="ARBA" id="ARBA00022723"/>
    </source>
</evidence>
<sequence>MVLKYLLDTNICIYIAKHKPPEVLARFNELEAGEVAMSVVTYGELYNGAMKSQHQAVALQKLAQLLTFIPALPLADTVGQHYGEIRSHLEQAGTTIGNNDLWIAAHARELGITLVTNNLREFERVPELVAENWVG</sequence>
<evidence type="ECO:0000256" key="3">
    <source>
        <dbReference type="ARBA" id="ARBA00022722"/>
    </source>
</evidence>
<dbReference type="GO" id="GO:0016787">
    <property type="term" value="F:hydrolase activity"/>
    <property type="evidence" value="ECO:0007669"/>
    <property type="project" value="UniProtKB-KW"/>
</dbReference>
<accession>A0A8B0SP34</accession>
<dbReference type="EMBL" id="JAFMPM010000008">
    <property type="protein sequence ID" value="MBO0614198.1"/>
    <property type="molecule type" value="Genomic_DNA"/>
</dbReference>
<keyword evidence="3 8" id="KW-0540">Nuclease</keyword>
<evidence type="ECO:0000313" key="10">
    <source>
        <dbReference type="EMBL" id="MBO0614198.1"/>
    </source>
</evidence>
<dbReference type="EMBL" id="CP072748">
    <property type="protein sequence ID" value="QTX12679.1"/>
    <property type="molecule type" value="Genomic_DNA"/>
</dbReference>
<comment type="similarity">
    <text evidence="7 8">Belongs to the PINc/VapC protein family.</text>
</comment>
<proteinExistence type="inferred from homology"/>
<dbReference type="InterPro" id="IPR022907">
    <property type="entry name" value="VapC_family"/>
</dbReference>
<dbReference type="Gene3D" id="3.40.50.1010">
    <property type="entry name" value="5'-nuclease"/>
    <property type="match status" value="1"/>
</dbReference>
<evidence type="ECO:0000313" key="11">
    <source>
        <dbReference type="EMBL" id="QTX12679.1"/>
    </source>
</evidence>
<evidence type="ECO:0000259" key="9">
    <source>
        <dbReference type="Pfam" id="PF01850"/>
    </source>
</evidence>
<dbReference type="AlphaFoldDB" id="A0A8B0SP34"/>
<dbReference type="InterPro" id="IPR050556">
    <property type="entry name" value="Type_II_TA_system_RNase"/>
</dbReference>
<dbReference type="SUPFAM" id="SSF88723">
    <property type="entry name" value="PIN domain-like"/>
    <property type="match status" value="1"/>
</dbReference>
<dbReference type="HAMAP" id="MF_00265">
    <property type="entry name" value="VapC_Nob1"/>
    <property type="match status" value="1"/>
</dbReference>
<reference evidence="11" key="2">
    <citation type="submission" date="2021-04" db="EMBL/GenBank/DDBJ databases">
        <title>Complete Genome and methylome analysis of Thiothrix fructosivorans ATCC 49748.</title>
        <authorList>
            <person name="Fomenkov A."/>
            <person name="Sun L."/>
            <person name="Vincze T."/>
            <person name="Grabovich M.Y."/>
            <person name="Roberts R.J."/>
        </authorList>
    </citation>
    <scope>NUCLEOTIDE SEQUENCE</scope>
    <source>
        <strain evidence="11">ATCC 49748</strain>
    </source>
</reference>
<evidence type="ECO:0000313" key="12">
    <source>
        <dbReference type="Proteomes" id="UP000664466"/>
    </source>
</evidence>
<reference evidence="10 12" key="1">
    <citation type="submission" date="2021-03" db="EMBL/GenBank/DDBJ databases">
        <title>Draft genome and methylome analysis of Thiotrix fructosivoruns ATCC 49748.</title>
        <authorList>
            <person name="Fomenkov A."/>
            <person name="Grabovich M.Y."/>
            <person name="Roberts R.J."/>
        </authorList>
    </citation>
    <scope>NUCLEOTIDE SEQUENCE [LARGE SCALE GENOMIC DNA]</scope>
    <source>
        <strain evidence="10 12">ATCC 49748</strain>
    </source>
</reference>
<evidence type="ECO:0000256" key="6">
    <source>
        <dbReference type="ARBA" id="ARBA00022842"/>
    </source>
</evidence>
<comment type="cofactor">
    <cofactor evidence="1 8">
        <name>Mg(2+)</name>
        <dbReference type="ChEBI" id="CHEBI:18420"/>
    </cofactor>
</comment>
<dbReference type="PANTHER" id="PTHR33653:SF1">
    <property type="entry name" value="RIBONUCLEASE VAPC2"/>
    <property type="match status" value="1"/>
</dbReference>
<dbReference type="Proteomes" id="UP000664466">
    <property type="component" value="Unassembled WGS sequence"/>
</dbReference>
<protein>
    <recommendedName>
        <fullName evidence="8">Ribonuclease VapC</fullName>
        <shortName evidence="8">RNase VapC</shortName>
        <ecNumber evidence="8">3.1.-.-</ecNumber>
    </recommendedName>
    <alternativeName>
        <fullName evidence="8">Toxin VapC</fullName>
    </alternativeName>
</protein>
<evidence type="ECO:0000256" key="8">
    <source>
        <dbReference type="HAMAP-Rule" id="MF_00265"/>
    </source>
</evidence>
<dbReference type="RefSeq" id="WP_207251947.1">
    <property type="nucleotide sequence ID" value="NZ_JAFMPM010000008.1"/>
</dbReference>
<dbReference type="GO" id="GO:0090729">
    <property type="term" value="F:toxin activity"/>
    <property type="evidence" value="ECO:0007669"/>
    <property type="project" value="UniProtKB-KW"/>
</dbReference>
<evidence type="ECO:0000256" key="7">
    <source>
        <dbReference type="ARBA" id="ARBA00038093"/>
    </source>
</evidence>
<dbReference type="InterPro" id="IPR002716">
    <property type="entry name" value="PIN_dom"/>
</dbReference>
<gene>
    <name evidence="8" type="primary">vapC</name>
    <name evidence="11" type="ORF">J1836_010295</name>
    <name evidence="10" type="ORF">J1836_14915</name>
</gene>
<dbReference type="EC" id="3.1.-.-" evidence="8"/>
<keyword evidence="5 8" id="KW-0378">Hydrolase</keyword>
<feature type="binding site" evidence="8">
    <location>
        <position position="8"/>
    </location>
    <ligand>
        <name>Mg(2+)</name>
        <dbReference type="ChEBI" id="CHEBI:18420"/>
    </ligand>
</feature>
<evidence type="ECO:0000256" key="2">
    <source>
        <dbReference type="ARBA" id="ARBA00022649"/>
    </source>
</evidence>
<name>A0A8B0SP34_9GAMM</name>
<evidence type="ECO:0000256" key="1">
    <source>
        <dbReference type="ARBA" id="ARBA00001946"/>
    </source>
</evidence>
<comment type="function">
    <text evidence="8">Toxic component of a toxin-antitoxin (TA) system. An RNase.</text>
</comment>
<feature type="binding site" evidence="8">
    <location>
        <position position="100"/>
    </location>
    <ligand>
        <name>Mg(2+)</name>
        <dbReference type="ChEBI" id="CHEBI:18420"/>
    </ligand>
</feature>